<reference evidence="2 3" key="1">
    <citation type="submission" date="2015-07" db="EMBL/GenBank/DDBJ databases">
        <title>The genome of the fungus Escovopsis weberi, a specialized disease agent of ant agriculture.</title>
        <authorList>
            <person name="de Man T.J."/>
            <person name="Stajich J.E."/>
            <person name="Kubicek C.P."/>
            <person name="Chenthamara K."/>
            <person name="Atanasova L."/>
            <person name="Druzhinina I.S."/>
            <person name="Birnbaum S."/>
            <person name="Barribeau S.M."/>
            <person name="Teiling C."/>
            <person name="Suen G."/>
            <person name="Currie C."/>
            <person name="Gerardo N.M."/>
        </authorList>
    </citation>
    <scope>NUCLEOTIDE SEQUENCE [LARGE SCALE GENOMIC DNA]</scope>
</reference>
<feature type="signal peptide" evidence="1">
    <location>
        <begin position="1"/>
        <end position="19"/>
    </location>
</feature>
<accession>A0A0M8N0K8</accession>
<evidence type="ECO:0000313" key="3">
    <source>
        <dbReference type="Proteomes" id="UP000053831"/>
    </source>
</evidence>
<dbReference type="EMBL" id="LGSR01000002">
    <property type="protein sequence ID" value="KOS22648.1"/>
    <property type="molecule type" value="Genomic_DNA"/>
</dbReference>
<dbReference type="AlphaFoldDB" id="A0A0M8N0K8"/>
<dbReference type="SMART" id="SM00855">
    <property type="entry name" value="PGAM"/>
    <property type="match status" value="1"/>
</dbReference>
<dbReference type="PANTHER" id="PTHR48100">
    <property type="entry name" value="BROAD-SPECIFICITY PHOSPHATASE YOR283W-RELATED"/>
    <property type="match status" value="1"/>
</dbReference>
<dbReference type="Gene3D" id="3.40.50.1240">
    <property type="entry name" value="Phosphoglycerate mutase-like"/>
    <property type="match status" value="1"/>
</dbReference>
<name>A0A0M8N0K8_ESCWE</name>
<dbReference type="OrthoDB" id="496981at2759"/>
<dbReference type="GO" id="GO:0016791">
    <property type="term" value="F:phosphatase activity"/>
    <property type="evidence" value="ECO:0007669"/>
    <property type="project" value="TreeGrafter"/>
</dbReference>
<dbReference type="InterPro" id="IPR013078">
    <property type="entry name" value="His_Pase_superF_clade-1"/>
</dbReference>
<evidence type="ECO:0000313" key="2">
    <source>
        <dbReference type="EMBL" id="KOS22648.1"/>
    </source>
</evidence>
<feature type="chain" id="PRO_5005818830" evidence="1">
    <location>
        <begin position="20"/>
        <end position="444"/>
    </location>
</feature>
<comment type="caution">
    <text evidence="2">The sequence shown here is derived from an EMBL/GenBank/DDBJ whole genome shotgun (WGS) entry which is preliminary data.</text>
</comment>
<dbReference type="CDD" id="cd07067">
    <property type="entry name" value="HP_PGM_like"/>
    <property type="match status" value="1"/>
</dbReference>
<sequence>MKGQVLSTVLALAATGALAASSAAGSCGSEEFDVQFSTVKGYFLQDDPSTQSSDFDYASWNFGLLNRTYPTDATCASQSGLSQWQRFARWVDYLNNGRNRIDEDGNRVSYRVVFFGRHGEGWHNAAESFYGTPAWNCYYGELDGNSTASWADALLTDDGFAQARKANAYYKKLFEEDGLPYFESYYSSPLRRCIQTANTTFATLDLPATHRFEPVIKELFREGISVHTCDRRSNKTDIHAFAPQFRFEEGFAEQDPLWHGALDEGETSEHQLARSNVVLSDVFLNDESTWISVTSHSGEIGSMMSALGHQPFGLATGQIIPVFIKVVLVPKGQGAAATGTSPANATMTMSSLDAGFTHEALCNAPPVTSISGKGCVCSGGSSSAATPATTSASSASSATTLVTASTITTLVSSASSATTLVTAVPATTSASAAPAGCTTSTRHY</sequence>
<dbReference type="GO" id="GO:0005737">
    <property type="term" value="C:cytoplasm"/>
    <property type="evidence" value="ECO:0007669"/>
    <property type="project" value="TreeGrafter"/>
</dbReference>
<organism evidence="2 3">
    <name type="scientific">Escovopsis weberi</name>
    <dbReference type="NCBI Taxonomy" id="150374"/>
    <lineage>
        <taxon>Eukaryota</taxon>
        <taxon>Fungi</taxon>
        <taxon>Dikarya</taxon>
        <taxon>Ascomycota</taxon>
        <taxon>Pezizomycotina</taxon>
        <taxon>Sordariomycetes</taxon>
        <taxon>Hypocreomycetidae</taxon>
        <taxon>Hypocreales</taxon>
        <taxon>Hypocreaceae</taxon>
        <taxon>Escovopsis</taxon>
    </lineage>
</organism>
<dbReference type="InterPro" id="IPR029033">
    <property type="entry name" value="His_PPase_superfam"/>
</dbReference>
<dbReference type="PROSITE" id="PS51257">
    <property type="entry name" value="PROKAR_LIPOPROTEIN"/>
    <property type="match status" value="1"/>
</dbReference>
<evidence type="ECO:0000256" key="1">
    <source>
        <dbReference type="SAM" id="SignalP"/>
    </source>
</evidence>
<keyword evidence="1" id="KW-0732">Signal</keyword>
<gene>
    <name evidence="2" type="ORF">ESCO_003413</name>
</gene>
<dbReference type="Pfam" id="PF00300">
    <property type="entry name" value="His_Phos_1"/>
    <property type="match status" value="1"/>
</dbReference>
<dbReference type="InterPro" id="IPR050275">
    <property type="entry name" value="PGM_Phosphatase"/>
</dbReference>
<protein>
    <submittedName>
        <fullName evidence="2">Phosphomutase-like protein 3</fullName>
    </submittedName>
</protein>
<keyword evidence="3" id="KW-1185">Reference proteome</keyword>
<proteinExistence type="predicted"/>
<dbReference type="PANTHER" id="PTHR48100:SF32">
    <property type="entry name" value="ANCHORED PROTEIN, PUTATIVE (AFU_ORTHOLOGUE AFUA_1G10590)-RELATED"/>
    <property type="match status" value="1"/>
</dbReference>
<dbReference type="SUPFAM" id="SSF53254">
    <property type="entry name" value="Phosphoglycerate mutase-like"/>
    <property type="match status" value="1"/>
</dbReference>
<dbReference type="Proteomes" id="UP000053831">
    <property type="component" value="Unassembled WGS sequence"/>
</dbReference>